<name>A0A9W9PNZ9_9EURO</name>
<organism evidence="2 3">
    <name type="scientific">Penicillium atrosanguineum</name>
    <dbReference type="NCBI Taxonomy" id="1132637"/>
    <lineage>
        <taxon>Eukaryota</taxon>
        <taxon>Fungi</taxon>
        <taxon>Dikarya</taxon>
        <taxon>Ascomycota</taxon>
        <taxon>Pezizomycotina</taxon>
        <taxon>Eurotiomycetes</taxon>
        <taxon>Eurotiomycetidae</taxon>
        <taxon>Eurotiales</taxon>
        <taxon>Aspergillaceae</taxon>
        <taxon>Penicillium</taxon>
    </lineage>
</organism>
<keyword evidence="3" id="KW-1185">Reference proteome</keyword>
<dbReference type="AlphaFoldDB" id="A0A9W9PNZ9"/>
<dbReference type="OrthoDB" id="73875at2759"/>
<evidence type="ECO:0000313" key="3">
    <source>
        <dbReference type="Proteomes" id="UP001147746"/>
    </source>
</evidence>
<keyword evidence="2" id="KW-0378">Hydrolase</keyword>
<sequence length="76" mass="8088">MSDLDDIEEAVRTRTNAGCLGDKDLMSPDDVTVGFLVSSVSSDSSAKARSLDLDHSPPPDANGNCYTYTVQPYDGC</sequence>
<dbReference type="GO" id="GO:0016787">
    <property type="term" value="F:hydrolase activity"/>
    <property type="evidence" value="ECO:0007669"/>
    <property type="project" value="UniProtKB-KW"/>
</dbReference>
<dbReference type="Proteomes" id="UP001147746">
    <property type="component" value="Unassembled WGS sequence"/>
</dbReference>
<reference evidence="2" key="1">
    <citation type="submission" date="2022-12" db="EMBL/GenBank/DDBJ databases">
        <authorList>
            <person name="Petersen C."/>
        </authorList>
    </citation>
    <scope>NUCLEOTIDE SEQUENCE</scope>
    <source>
        <strain evidence="2">IBT 21472</strain>
    </source>
</reference>
<proteinExistence type="predicted"/>
<reference evidence="2" key="2">
    <citation type="journal article" date="2023" name="IMA Fungus">
        <title>Comparative genomic study of the Penicillium genus elucidates a diverse pangenome and 15 lateral gene transfer events.</title>
        <authorList>
            <person name="Petersen C."/>
            <person name="Sorensen T."/>
            <person name="Nielsen M.R."/>
            <person name="Sondergaard T.E."/>
            <person name="Sorensen J.L."/>
            <person name="Fitzpatrick D.A."/>
            <person name="Frisvad J.C."/>
            <person name="Nielsen K.L."/>
        </authorList>
    </citation>
    <scope>NUCLEOTIDE SEQUENCE</scope>
    <source>
        <strain evidence="2">IBT 21472</strain>
    </source>
</reference>
<feature type="region of interest" description="Disordered" evidence="1">
    <location>
        <begin position="41"/>
        <end position="66"/>
    </location>
</feature>
<dbReference type="EMBL" id="JAPZBO010000010">
    <property type="protein sequence ID" value="KAJ5299003.1"/>
    <property type="molecule type" value="Genomic_DNA"/>
</dbReference>
<evidence type="ECO:0000256" key="1">
    <source>
        <dbReference type="SAM" id="MobiDB-lite"/>
    </source>
</evidence>
<gene>
    <name evidence="2" type="ORF">N7476_010560</name>
</gene>
<comment type="caution">
    <text evidence="2">The sequence shown here is derived from an EMBL/GenBank/DDBJ whole genome shotgun (WGS) entry which is preliminary data.</text>
</comment>
<accession>A0A9W9PNZ9</accession>
<evidence type="ECO:0000313" key="2">
    <source>
        <dbReference type="EMBL" id="KAJ5299003.1"/>
    </source>
</evidence>
<protein>
    <submittedName>
        <fullName evidence="2">Glycoside hydrolase</fullName>
    </submittedName>
</protein>